<dbReference type="EMBL" id="CADCVF010000058">
    <property type="protein sequence ID" value="CAA9462529.1"/>
    <property type="molecule type" value="Genomic_DNA"/>
</dbReference>
<proteinExistence type="predicted"/>
<name>A0A6J4RD71_9ACTN</name>
<evidence type="ECO:0000256" key="1">
    <source>
        <dbReference type="SAM" id="MobiDB-lite"/>
    </source>
</evidence>
<feature type="region of interest" description="Disordered" evidence="1">
    <location>
        <begin position="32"/>
        <end position="67"/>
    </location>
</feature>
<feature type="non-terminal residue" evidence="2">
    <location>
        <position position="1"/>
    </location>
</feature>
<evidence type="ECO:0000313" key="2">
    <source>
        <dbReference type="EMBL" id="CAA9462529.1"/>
    </source>
</evidence>
<feature type="compositionally biased region" description="Basic and acidic residues" evidence="1">
    <location>
        <begin position="36"/>
        <end position="49"/>
    </location>
</feature>
<gene>
    <name evidence="2" type="ORF">AVDCRST_MAG58-2752</name>
</gene>
<accession>A0A6J4RD71</accession>
<sequence>GKTDAQFTSAEPHARVGAPWVGTVFFAPSVAMHGEPGPRRDAQGADGKRLGLRRSPRPLPRLGGAQL</sequence>
<organism evidence="2">
    <name type="scientific">uncultured Rubrobacteraceae bacterium</name>
    <dbReference type="NCBI Taxonomy" id="349277"/>
    <lineage>
        <taxon>Bacteria</taxon>
        <taxon>Bacillati</taxon>
        <taxon>Actinomycetota</taxon>
        <taxon>Rubrobacteria</taxon>
        <taxon>Rubrobacterales</taxon>
        <taxon>Rubrobacteraceae</taxon>
        <taxon>environmental samples</taxon>
    </lineage>
</organism>
<reference evidence="2" key="1">
    <citation type="submission" date="2020-02" db="EMBL/GenBank/DDBJ databases">
        <authorList>
            <person name="Meier V. D."/>
        </authorList>
    </citation>
    <scope>NUCLEOTIDE SEQUENCE</scope>
    <source>
        <strain evidence="2">AVDCRST_MAG58</strain>
    </source>
</reference>
<protein>
    <submittedName>
        <fullName evidence="2">Universal stress protein UspA and related nucleotide-binding proteins</fullName>
    </submittedName>
</protein>
<feature type="non-terminal residue" evidence="2">
    <location>
        <position position="67"/>
    </location>
</feature>
<dbReference type="AlphaFoldDB" id="A0A6J4RD71"/>